<evidence type="ECO:0000256" key="1">
    <source>
        <dbReference type="SAM" id="Phobius"/>
    </source>
</evidence>
<feature type="transmembrane region" description="Helical" evidence="1">
    <location>
        <begin position="73"/>
        <end position="93"/>
    </location>
</feature>
<dbReference type="AlphaFoldDB" id="A0A2W5S0E5"/>
<dbReference type="Gene3D" id="1.20.144.10">
    <property type="entry name" value="Phosphatidic acid phosphatase type 2/haloperoxidase"/>
    <property type="match status" value="1"/>
</dbReference>
<keyword evidence="1" id="KW-0812">Transmembrane</keyword>
<keyword evidence="1" id="KW-1133">Transmembrane helix</keyword>
<dbReference type="InterPro" id="IPR036938">
    <property type="entry name" value="PAP2/HPO_sf"/>
</dbReference>
<accession>A0A2W5S0E5</accession>
<feature type="transmembrane region" description="Helical" evidence="1">
    <location>
        <begin position="242"/>
        <end position="262"/>
    </location>
</feature>
<feature type="transmembrane region" description="Helical" evidence="1">
    <location>
        <begin position="217"/>
        <end position="235"/>
    </location>
</feature>
<gene>
    <name evidence="3" type="ORF">DI533_21990</name>
</gene>
<organism evidence="3 4">
    <name type="scientific">Cereibacter sphaeroides</name>
    <name type="common">Rhodobacter sphaeroides</name>
    <dbReference type="NCBI Taxonomy" id="1063"/>
    <lineage>
        <taxon>Bacteria</taxon>
        <taxon>Pseudomonadati</taxon>
        <taxon>Pseudomonadota</taxon>
        <taxon>Alphaproteobacteria</taxon>
        <taxon>Rhodobacterales</taxon>
        <taxon>Paracoccaceae</taxon>
        <taxon>Cereibacter</taxon>
    </lineage>
</organism>
<comment type="caution">
    <text evidence="3">The sequence shown here is derived from an EMBL/GenBank/DDBJ whole genome shotgun (WGS) entry which is preliminary data.</text>
</comment>
<reference evidence="3 4" key="1">
    <citation type="submission" date="2017-08" db="EMBL/GenBank/DDBJ databases">
        <title>Infants hospitalized years apart are colonized by the same room-sourced microbial strains.</title>
        <authorList>
            <person name="Brooks B."/>
            <person name="Olm M.R."/>
            <person name="Firek B.A."/>
            <person name="Baker R."/>
            <person name="Thomas B.C."/>
            <person name="Morowitz M.J."/>
            <person name="Banfield J.F."/>
        </authorList>
    </citation>
    <scope>NUCLEOTIDE SEQUENCE [LARGE SCALE GENOMIC DNA]</scope>
    <source>
        <strain evidence="3">S2_003_000_R2_11</strain>
    </source>
</reference>
<feature type="domain" description="Phosphatidic acid phosphatase type 2/haloperoxidase" evidence="2">
    <location>
        <begin position="160"/>
        <end position="293"/>
    </location>
</feature>
<sequence>MADPPPTMSKAMPCRIPFRAMSFTLRPRRLPVGMRRQSRRWIPAEEPMQSCHCRLTSLMPGACMPMNDDTRQLAVLGLAVITAFGVFAIWPGIDLAISSLFYDPATGFAAIDQGPANALRLAIWRASEAMLAAAIVAVIVGWVTGGNPLTVPRRVWGYIVALYLLGPGLLADVILKPFWGRARPEDVAEFGGQLLFTPPHRIAGQCSRNCSFVAGEMAGAVALAVALTLILHALRERIPTRYFRLTGMAILLLPLYAGFQRIAAGRHFLSDVIFATLVVLMVAVALRALMLRRGKD</sequence>
<evidence type="ECO:0000313" key="4">
    <source>
        <dbReference type="Proteomes" id="UP000248975"/>
    </source>
</evidence>
<name>A0A2W5S0E5_CERSP</name>
<dbReference type="SUPFAM" id="SSF48317">
    <property type="entry name" value="Acid phosphatase/Vanadium-dependent haloperoxidase"/>
    <property type="match status" value="1"/>
</dbReference>
<protein>
    <recommendedName>
        <fullName evidence="2">Phosphatidic acid phosphatase type 2/haloperoxidase domain-containing protein</fullName>
    </recommendedName>
</protein>
<keyword evidence="1" id="KW-0472">Membrane</keyword>
<evidence type="ECO:0000259" key="2">
    <source>
        <dbReference type="Pfam" id="PF01569"/>
    </source>
</evidence>
<dbReference type="Proteomes" id="UP000248975">
    <property type="component" value="Unassembled WGS sequence"/>
</dbReference>
<feature type="transmembrane region" description="Helical" evidence="1">
    <location>
        <begin position="268"/>
        <end position="290"/>
    </location>
</feature>
<dbReference type="Pfam" id="PF01569">
    <property type="entry name" value="PAP2"/>
    <property type="match status" value="1"/>
</dbReference>
<dbReference type="InterPro" id="IPR000326">
    <property type="entry name" value="PAP2/HPO"/>
</dbReference>
<evidence type="ECO:0000313" key="3">
    <source>
        <dbReference type="EMBL" id="PZQ94562.1"/>
    </source>
</evidence>
<feature type="transmembrane region" description="Helical" evidence="1">
    <location>
        <begin position="122"/>
        <end position="143"/>
    </location>
</feature>
<dbReference type="EMBL" id="QFQS01000018">
    <property type="protein sequence ID" value="PZQ94562.1"/>
    <property type="molecule type" value="Genomic_DNA"/>
</dbReference>
<proteinExistence type="predicted"/>
<feature type="transmembrane region" description="Helical" evidence="1">
    <location>
        <begin position="155"/>
        <end position="175"/>
    </location>
</feature>